<feature type="transmembrane region" description="Helical" evidence="5">
    <location>
        <begin position="97"/>
        <end position="113"/>
    </location>
</feature>
<feature type="domain" description="RDD" evidence="6">
    <location>
        <begin position="5"/>
        <end position="123"/>
    </location>
</feature>
<sequence>MSSCLARRLIAFLIDVGIASLLYLALGSPGAGGVDPAPALLGLTWAVRTLPELVWRRSPGKMMMRIDAAGPRWAPLVRHLWLIIPIPLGYLLPVVPWYSLLACVIGLSALLAPDHRSLADRAAHTTVIQRGAGCALPG</sequence>
<name>A0ABW1QB37_9CORY</name>
<dbReference type="Pfam" id="PF06271">
    <property type="entry name" value="RDD"/>
    <property type="match status" value="1"/>
</dbReference>
<evidence type="ECO:0000256" key="5">
    <source>
        <dbReference type="SAM" id="Phobius"/>
    </source>
</evidence>
<evidence type="ECO:0000313" key="7">
    <source>
        <dbReference type="EMBL" id="MFC6146128.1"/>
    </source>
</evidence>
<evidence type="ECO:0000313" key="8">
    <source>
        <dbReference type="Proteomes" id="UP001596244"/>
    </source>
</evidence>
<keyword evidence="2 5" id="KW-0812">Transmembrane</keyword>
<feature type="transmembrane region" description="Helical" evidence="5">
    <location>
        <begin position="9"/>
        <end position="26"/>
    </location>
</feature>
<keyword evidence="4 5" id="KW-0472">Membrane</keyword>
<comment type="subcellular location">
    <subcellularLocation>
        <location evidence="1">Membrane</location>
        <topology evidence="1">Multi-pass membrane protein</topology>
    </subcellularLocation>
</comment>
<dbReference type="InterPro" id="IPR010432">
    <property type="entry name" value="RDD"/>
</dbReference>
<evidence type="ECO:0000256" key="4">
    <source>
        <dbReference type="ARBA" id="ARBA00023136"/>
    </source>
</evidence>
<evidence type="ECO:0000256" key="2">
    <source>
        <dbReference type="ARBA" id="ARBA00022692"/>
    </source>
</evidence>
<reference evidence="8" key="1">
    <citation type="journal article" date="2019" name="Int. J. Syst. Evol. Microbiol.">
        <title>The Global Catalogue of Microorganisms (GCM) 10K type strain sequencing project: providing services to taxonomists for standard genome sequencing and annotation.</title>
        <authorList>
            <consortium name="The Broad Institute Genomics Platform"/>
            <consortium name="The Broad Institute Genome Sequencing Center for Infectious Disease"/>
            <person name="Wu L."/>
            <person name="Ma J."/>
        </authorList>
    </citation>
    <scope>NUCLEOTIDE SEQUENCE [LARGE SCALE GENOMIC DNA]</scope>
    <source>
        <strain evidence="8">CCUG 51943</strain>
    </source>
</reference>
<evidence type="ECO:0000256" key="3">
    <source>
        <dbReference type="ARBA" id="ARBA00022989"/>
    </source>
</evidence>
<protein>
    <submittedName>
        <fullName evidence="7">RDD family protein</fullName>
    </submittedName>
</protein>
<evidence type="ECO:0000256" key="1">
    <source>
        <dbReference type="ARBA" id="ARBA00004141"/>
    </source>
</evidence>
<proteinExistence type="predicted"/>
<organism evidence="7 8">
    <name type="scientific">Corynebacterium nasicanis</name>
    <dbReference type="NCBI Taxonomy" id="1448267"/>
    <lineage>
        <taxon>Bacteria</taxon>
        <taxon>Bacillati</taxon>
        <taxon>Actinomycetota</taxon>
        <taxon>Actinomycetes</taxon>
        <taxon>Mycobacteriales</taxon>
        <taxon>Corynebacteriaceae</taxon>
        <taxon>Corynebacterium</taxon>
    </lineage>
</organism>
<accession>A0ABW1QB37</accession>
<keyword evidence="3 5" id="KW-1133">Transmembrane helix</keyword>
<comment type="caution">
    <text evidence="7">The sequence shown here is derived from an EMBL/GenBank/DDBJ whole genome shotgun (WGS) entry which is preliminary data.</text>
</comment>
<dbReference type="Proteomes" id="UP001596244">
    <property type="component" value="Unassembled WGS sequence"/>
</dbReference>
<dbReference type="RefSeq" id="WP_377000435.1">
    <property type="nucleotide sequence ID" value="NZ_JBHSQE010000003.1"/>
</dbReference>
<dbReference type="EMBL" id="JBHSQE010000003">
    <property type="protein sequence ID" value="MFC6146128.1"/>
    <property type="molecule type" value="Genomic_DNA"/>
</dbReference>
<keyword evidence="8" id="KW-1185">Reference proteome</keyword>
<gene>
    <name evidence="7" type="ORF">ACFPUZ_04835</name>
</gene>
<evidence type="ECO:0000259" key="6">
    <source>
        <dbReference type="Pfam" id="PF06271"/>
    </source>
</evidence>